<dbReference type="AlphaFoldDB" id="A0AA40FBD8"/>
<dbReference type="Pfam" id="PF01063">
    <property type="entry name" value="Aminotran_4"/>
    <property type="match status" value="1"/>
</dbReference>
<dbReference type="SUPFAM" id="SSF56752">
    <property type="entry name" value="D-aminoacid aminotransferase-like PLP-dependent enzymes"/>
    <property type="match status" value="1"/>
</dbReference>
<reference evidence="1" key="1">
    <citation type="submission" date="2023-06" db="EMBL/GenBank/DDBJ databases">
        <title>Genome-scale phylogeny and comparative genomics of the fungal order Sordariales.</title>
        <authorList>
            <consortium name="Lawrence Berkeley National Laboratory"/>
            <person name="Hensen N."/>
            <person name="Bonometti L."/>
            <person name="Westerberg I."/>
            <person name="Brannstrom I.O."/>
            <person name="Guillou S."/>
            <person name="Cros-Aarteil S."/>
            <person name="Calhoun S."/>
            <person name="Haridas S."/>
            <person name="Kuo A."/>
            <person name="Mondo S."/>
            <person name="Pangilinan J."/>
            <person name="Riley R."/>
            <person name="LaButti K."/>
            <person name="Andreopoulos B."/>
            <person name="Lipzen A."/>
            <person name="Chen C."/>
            <person name="Yanf M."/>
            <person name="Daum C."/>
            <person name="Ng V."/>
            <person name="Clum A."/>
            <person name="Steindorff A."/>
            <person name="Ohm R."/>
            <person name="Martin F."/>
            <person name="Silar P."/>
            <person name="Natvig D."/>
            <person name="Lalanne C."/>
            <person name="Gautier V."/>
            <person name="Ament-velasquez S.L."/>
            <person name="Kruys A."/>
            <person name="Hutchinson M.I."/>
            <person name="Powell A.J."/>
            <person name="Barry K."/>
            <person name="Miller A.N."/>
            <person name="Grigoriev I.V."/>
            <person name="Debuchy R."/>
            <person name="Gladieux P."/>
            <person name="Thoren M.H."/>
            <person name="Johannesson H."/>
        </authorList>
    </citation>
    <scope>NUCLEOTIDE SEQUENCE</scope>
    <source>
        <strain evidence="1">SMH3187-1</strain>
    </source>
</reference>
<dbReference type="EMBL" id="JAUKUD010000001">
    <property type="protein sequence ID" value="KAK0754674.1"/>
    <property type="molecule type" value="Genomic_DNA"/>
</dbReference>
<dbReference type="InterPro" id="IPR036038">
    <property type="entry name" value="Aminotransferase-like"/>
</dbReference>
<keyword evidence="2" id="KW-1185">Reference proteome</keyword>
<dbReference type="GO" id="GO:0008483">
    <property type="term" value="F:transaminase activity"/>
    <property type="evidence" value="ECO:0007669"/>
    <property type="project" value="UniProtKB-KW"/>
</dbReference>
<dbReference type="Gene3D" id="3.20.10.10">
    <property type="entry name" value="D-amino Acid Aminotransferase, subunit A, domain 2"/>
    <property type="match status" value="1"/>
</dbReference>
<name>A0AA40FBD8_9PEZI</name>
<protein>
    <submittedName>
        <fullName evidence="1">Aminotransferase</fullName>
    </submittedName>
</protein>
<dbReference type="Gene3D" id="3.30.470.10">
    <property type="match status" value="1"/>
</dbReference>
<accession>A0AA40FBD8</accession>
<comment type="caution">
    <text evidence="1">The sequence shown here is derived from an EMBL/GenBank/DDBJ whole genome shotgun (WGS) entry which is preliminary data.</text>
</comment>
<keyword evidence="1" id="KW-0032">Aminotransferase</keyword>
<dbReference type="InterPro" id="IPR043131">
    <property type="entry name" value="BCAT-like_N"/>
</dbReference>
<evidence type="ECO:0000313" key="2">
    <source>
        <dbReference type="Proteomes" id="UP001172155"/>
    </source>
</evidence>
<dbReference type="Proteomes" id="UP001172155">
    <property type="component" value="Unassembled WGS sequence"/>
</dbReference>
<organism evidence="1 2">
    <name type="scientific">Schizothecium vesticola</name>
    <dbReference type="NCBI Taxonomy" id="314040"/>
    <lineage>
        <taxon>Eukaryota</taxon>
        <taxon>Fungi</taxon>
        <taxon>Dikarya</taxon>
        <taxon>Ascomycota</taxon>
        <taxon>Pezizomycotina</taxon>
        <taxon>Sordariomycetes</taxon>
        <taxon>Sordariomycetidae</taxon>
        <taxon>Sordariales</taxon>
        <taxon>Schizotheciaceae</taxon>
        <taxon>Schizothecium</taxon>
    </lineage>
</organism>
<sequence>MSSGFQIFSSLRHDLSLLAVFGSAPAETSWNHANSSPFYMLDFHRDRMLRAATHWQWHSAVSALRGEAGLQRLADAIHQEISKDPVPQGPLRVRVAMSKDGTMELVTSPVPEASLGNLFPSHLPSPGSPDDNDQTPTRATAYEVVVTDVGTPRSEFTHFKTTVRKVYDTARQRADVSLTSKREVLIVNDADRSLMEGSTTTPYLWREGRWVTPAVSRGFSSVDGSGGQDGTTRRWALERGVASEAIISVDSLTEGEECWLSNGVRGFFFGRIRLQ</sequence>
<dbReference type="InterPro" id="IPR001544">
    <property type="entry name" value="Aminotrans_IV"/>
</dbReference>
<dbReference type="InterPro" id="IPR043132">
    <property type="entry name" value="BCAT-like_C"/>
</dbReference>
<proteinExistence type="predicted"/>
<evidence type="ECO:0000313" key="1">
    <source>
        <dbReference type="EMBL" id="KAK0754674.1"/>
    </source>
</evidence>
<keyword evidence="1" id="KW-0808">Transferase</keyword>
<gene>
    <name evidence="1" type="ORF">B0T18DRAFT_399731</name>
</gene>